<evidence type="ECO:0000256" key="1">
    <source>
        <dbReference type="SAM" id="Phobius"/>
    </source>
</evidence>
<name>A0ABV0CTB5_9SPHN</name>
<gene>
    <name evidence="2" type="ORF">ABDJ38_02160</name>
</gene>
<dbReference type="EMBL" id="JBDLBR010000001">
    <property type="protein sequence ID" value="MEN7535975.1"/>
    <property type="molecule type" value="Genomic_DNA"/>
</dbReference>
<organism evidence="2 3">
    <name type="scientific">Aurantiacibacter flavus</name>
    <dbReference type="NCBI Taxonomy" id="3145232"/>
    <lineage>
        <taxon>Bacteria</taxon>
        <taxon>Pseudomonadati</taxon>
        <taxon>Pseudomonadota</taxon>
        <taxon>Alphaproteobacteria</taxon>
        <taxon>Sphingomonadales</taxon>
        <taxon>Erythrobacteraceae</taxon>
        <taxon>Aurantiacibacter</taxon>
    </lineage>
</organism>
<sequence>MSEPSPNVWLSLAPLALSVIGWVVVFEHSALLKNRDNISEIVKSAKFEVDEILKISKQYYESNDNHIGFLSGEIRSKFLLVSHYLMLLRDLGVDGKVARYLVQYKQAVTGGYFETIDFKMQTQEQVGKSDITNSANELKFRIDKMYCDWMKSTSILKVISSLFRDRIRNLRD</sequence>
<dbReference type="RefSeq" id="WP_346783431.1">
    <property type="nucleotide sequence ID" value="NZ_JBDLBR010000001.1"/>
</dbReference>
<keyword evidence="1" id="KW-1133">Transmembrane helix</keyword>
<evidence type="ECO:0000313" key="3">
    <source>
        <dbReference type="Proteomes" id="UP001484535"/>
    </source>
</evidence>
<comment type="caution">
    <text evidence="2">The sequence shown here is derived from an EMBL/GenBank/DDBJ whole genome shotgun (WGS) entry which is preliminary data.</text>
</comment>
<keyword evidence="1" id="KW-0812">Transmembrane</keyword>
<proteinExistence type="predicted"/>
<evidence type="ECO:0008006" key="4">
    <source>
        <dbReference type="Google" id="ProtNLM"/>
    </source>
</evidence>
<dbReference type="Proteomes" id="UP001484535">
    <property type="component" value="Unassembled WGS sequence"/>
</dbReference>
<reference evidence="2 3" key="1">
    <citation type="submission" date="2024-05" db="EMBL/GenBank/DDBJ databases">
        <authorList>
            <person name="Park S."/>
        </authorList>
    </citation>
    <scope>NUCLEOTIDE SEQUENCE [LARGE SCALE GENOMIC DNA]</scope>
    <source>
        <strain evidence="2 3">DGU5</strain>
    </source>
</reference>
<protein>
    <recommendedName>
        <fullName evidence="4">DUF4760 domain-containing protein</fullName>
    </recommendedName>
</protein>
<feature type="transmembrane region" description="Helical" evidence="1">
    <location>
        <begin position="6"/>
        <end position="26"/>
    </location>
</feature>
<evidence type="ECO:0000313" key="2">
    <source>
        <dbReference type="EMBL" id="MEN7535975.1"/>
    </source>
</evidence>
<keyword evidence="1" id="KW-0472">Membrane</keyword>
<keyword evidence="3" id="KW-1185">Reference proteome</keyword>
<accession>A0ABV0CTB5</accession>